<dbReference type="EMBL" id="MLCN01000040">
    <property type="protein sequence ID" value="ONG37941.1"/>
    <property type="molecule type" value="Genomic_DNA"/>
</dbReference>
<comment type="caution">
    <text evidence="1">The sequence shown here is derived from an EMBL/GenBank/DDBJ whole genome shotgun (WGS) entry which is preliminary data.</text>
</comment>
<keyword evidence="2" id="KW-1185">Reference proteome</keyword>
<accession>A0A1S8CR16</accession>
<dbReference type="STRING" id="1907941.BKE30_13390"/>
<dbReference type="Proteomes" id="UP000192132">
    <property type="component" value="Unassembled WGS sequence"/>
</dbReference>
<evidence type="ECO:0000313" key="2">
    <source>
        <dbReference type="Proteomes" id="UP000192132"/>
    </source>
</evidence>
<protein>
    <submittedName>
        <fullName evidence="1">Uncharacterized protein</fullName>
    </submittedName>
</protein>
<reference evidence="1 2" key="1">
    <citation type="submission" date="2016-10" db="EMBL/GenBank/DDBJ databases">
        <title>Draft Genome sequence of Alkanindiges sp. strain H1.</title>
        <authorList>
            <person name="Subhash Y."/>
            <person name="Lee S."/>
        </authorList>
    </citation>
    <scope>NUCLEOTIDE SEQUENCE [LARGE SCALE GENOMIC DNA]</scope>
    <source>
        <strain evidence="1 2">H1</strain>
    </source>
</reference>
<name>A0A1S8CR16_9GAMM</name>
<evidence type="ECO:0000313" key="1">
    <source>
        <dbReference type="EMBL" id="ONG37941.1"/>
    </source>
</evidence>
<organism evidence="1 2">
    <name type="scientific">Alkanindiges hydrocarboniclasticus</name>
    <dbReference type="NCBI Taxonomy" id="1907941"/>
    <lineage>
        <taxon>Bacteria</taxon>
        <taxon>Pseudomonadati</taxon>
        <taxon>Pseudomonadota</taxon>
        <taxon>Gammaproteobacteria</taxon>
        <taxon>Moraxellales</taxon>
        <taxon>Moraxellaceae</taxon>
        <taxon>Alkanindiges</taxon>
    </lineage>
</organism>
<gene>
    <name evidence="1" type="ORF">BKE30_13390</name>
</gene>
<proteinExistence type="predicted"/>
<dbReference type="AlphaFoldDB" id="A0A1S8CR16"/>
<sequence length="205" mass="23661">MIMSYSPTPFEQTYLDLFMPNPEDQTYLENFFYRDEKSGKYKNTQIQLACEMYEYCQTKLAGKLPVFMLHVNVDTATQAIEVGYYDKTLPVYSQTHPPVLLEEGGKAIFNPVKAFTDLAQAEAYTLEENQRNASLSRFIYSYDALTQAVESEIRTDMELGWRDQAHGILTFWNTFTKQHQKNGDFERLAGLVGEITKPEEITQSQ</sequence>